<dbReference type="InterPro" id="IPR011701">
    <property type="entry name" value="MFS"/>
</dbReference>
<dbReference type="Pfam" id="PF07690">
    <property type="entry name" value="MFS_1"/>
    <property type="match status" value="1"/>
</dbReference>
<evidence type="ECO:0000256" key="3">
    <source>
        <dbReference type="ARBA" id="ARBA00022692"/>
    </source>
</evidence>
<keyword evidence="4 7" id="KW-1133">Transmembrane helix</keyword>
<evidence type="ECO:0000313" key="10">
    <source>
        <dbReference type="EMBL" id="JAS81991.1"/>
    </source>
</evidence>
<sequence>MIKDKAQRSAPDNNPRRVPRVSARQVRWYVSVNTDPGPGNMIPISSFSKRQILTLVVFSIADFCNAICVSLQAPFYPREAELKGATAAEYGLVFGVFELVVFVISPVYGSQIHRLGPKLMFNGGILTTGICAILFGLLDRVEGHYPFIVLSFVIRVVEAMGNAAFLTASFAIIAMEFPNNVATTFAFLETFFGLGLIVGPTVGGALYELGGYQLPFMVLGTGLFLAALMTFLVLPGHSDQDVEGRTGASLLQVLRIPGVFLAACSIVVTSLSINFLSATLEPHLRQFNFSPMLLGVMFVINGGTYAVTAPFWGWLVDKRMKPKTAILIGCVLLIISFQLVGPAPFLPSPPPGSTELLVTIIIGLVIHGLSIASQLVACFTDALRDAVAHGFPNNIETYGLISGLWTSTFAFGAFIGPSVAGFLYDAIGFRNSTVFVVICGGILGVFVLVFLICTRPKGLYKEVLPDGSEEDLVKKSLGSQNGLSDQYHNFMGSSQSISCAPGMSGYITGNSYRNRLGELHMRQSDTLTHYGSSYGSVDRRASLDQRRGFSPRGSVDYRSGSGVESAA</sequence>
<evidence type="ECO:0000259" key="8">
    <source>
        <dbReference type="PROSITE" id="PS50850"/>
    </source>
</evidence>
<gene>
    <name evidence="10" type="ORF">g.25000</name>
    <name evidence="9" type="ORF">g.25002</name>
</gene>
<evidence type="ECO:0000256" key="2">
    <source>
        <dbReference type="ARBA" id="ARBA00022448"/>
    </source>
</evidence>
<evidence type="ECO:0000256" key="7">
    <source>
        <dbReference type="SAM" id="Phobius"/>
    </source>
</evidence>
<feature type="transmembrane region" description="Helical" evidence="7">
    <location>
        <begin position="87"/>
        <end position="107"/>
    </location>
</feature>
<dbReference type="InterPro" id="IPR050930">
    <property type="entry name" value="MFS_Vesicular_Transporter"/>
</dbReference>
<feature type="transmembrane region" description="Helical" evidence="7">
    <location>
        <begin position="400"/>
        <end position="422"/>
    </location>
</feature>
<keyword evidence="5 7" id="KW-0472">Membrane</keyword>
<organism evidence="9">
    <name type="scientific">Homalodisca liturata</name>
    <dbReference type="NCBI Taxonomy" id="320908"/>
    <lineage>
        <taxon>Eukaryota</taxon>
        <taxon>Metazoa</taxon>
        <taxon>Ecdysozoa</taxon>
        <taxon>Arthropoda</taxon>
        <taxon>Hexapoda</taxon>
        <taxon>Insecta</taxon>
        <taxon>Pterygota</taxon>
        <taxon>Neoptera</taxon>
        <taxon>Paraneoptera</taxon>
        <taxon>Hemiptera</taxon>
        <taxon>Auchenorrhyncha</taxon>
        <taxon>Membracoidea</taxon>
        <taxon>Cicadellidae</taxon>
        <taxon>Cicadellinae</taxon>
        <taxon>Proconiini</taxon>
        <taxon>Homalodisca</taxon>
    </lineage>
</organism>
<reference evidence="9" key="1">
    <citation type="submission" date="2015-11" db="EMBL/GenBank/DDBJ databases">
        <title>De novo transcriptome assembly of four potential Pierce s Disease insect vectors from Arizona vineyards.</title>
        <authorList>
            <person name="Tassone E.E."/>
        </authorList>
    </citation>
    <scope>NUCLEOTIDE SEQUENCE</scope>
</reference>
<dbReference type="AlphaFoldDB" id="A0A1B6HP63"/>
<feature type="domain" description="Major facilitator superfamily (MFS) profile" evidence="8">
    <location>
        <begin position="54"/>
        <end position="457"/>
    </location>
</feature>
<feature type="transmembrane region" description="Helical" evidence="7">
    <location>
        <begin position="254"/>
        <end position="277"/>
    </location>
</feature>
<feature type="transmembrane region" description="Helical" evidence="7">
    <location>
        <begin position="357"/>
        <end position="379"/>
    </location>
</feature>
<feature type="region of interest" description="Disordered" evidence="6">
    <location>
        <begin position="541"/>
        <end position="567"/>
    </location>
</feature>
<comment type="subcellular location">
    <subcellularLocation>
        <location evidence="1">Membrane</location>
        <topology evidence="1">Multi-pass membrane protein</topology>
    </subcellularLocation>
</comment>
<evidence type="ECO:0000256" key="5">
    <source>
        <dbReference type="ARBA" id="ARBA00023136"/>
    </source>
</evidence>
<dbReference type="EMBL" id="GECU01031237">
    <property type="protein sequence ID" value="JAS76469.1"/>
    <property type="molecule type" value="Transcribed_RNA"/>
</dbReference>
<dbReference type="SUPFAM" id="SSF103473">
    <property type="entry name" value="MFS general substrate transporter"/>
    <property type="match status" value="1"/>
</dbReference>
<protein>
    <recommendedName>
        <fullName evidence="8">Major facilitator superfamily (MFS) profile domain-containing protein</fullName>
    </recommendedName>
</protein>
<feature type="transmembrane region" description="Helical" evidence="7">
    <location>
        <begin position="324"/>
        <end position="345"/>
    </location>
</feature>
<keyword evidence="2" id="KW-0813">Transport</keyword>
<feature type="transmembrane region" description="Helical" evidence="7">
    <location>
        <begin position="434"/>
        <end position="453"/>
    </location>
</feature>
<dbReference type="InterPro" id="IPR020846">
    <property type="entry name" value="MFS_dom"/>
</dbReference>
<proteinExistence type="predicted"/>
<feature type="transmembrane region" description="Helical" evidence="7">
    <location>
        <begin position="213"/>
        <end position="234"/>
    </location>
</feature>
<dbReference type="PANTHER" id="PTHR23506">
    <property type="entry name" value="GH10249P"/>
    <property type="match status" value="1"/>
</dbReference>
<dbReference type="GO" id="GO:0022857">
    <property type="term" value="F:transmembrane transporter activity"/>
    <property type="evidence" value="ECO:0007669"/>
    <property type="project" value="InterPro"/>
</dbReference>
<keyword evidence="3 7" id="KW-0812">Transmembrane</keyword>
<dbReference type="PANTHER" id="PTHR23506:SF26">
    <property type="entry name" value="MFS-TYPE TRANSPORTER SLC18B1"/>
    <property type="match status" value="1"/>
</dbReference>
<evidence type="ECO:0000256" key="6">
    <source>
        <dbReference type="SAM" id="MobiDB-lite"/>
    </source>
</evidence>
<dbReference type="Gene3D" id="1.20.1250.20">
    <property type="entry name" value="MFS general substrate transporter like domains"/>
    <property type="match status" value="2"/>
</dbReference>
<feature type="transmembrane region" description="Helical" evidence="7">
    <location>
        <begin position="144"/>
        <end position="173"/>
    </location>
</feature>
<dbReference type="PROSITE" id="PS50850">
    <property type="entry name" value="MFS"/>
    <property type="match status" value="1"/>
</dbReference>
<feature type="transmembrane region" description="Helical" evidence="7">
    <location>
        <begin position="52"/>
        <end position="75"/>
    </location>
</feature>
<evidence type="ECO:0000256" key="4">
    <source>
        <dbReference type="ARBA" id="ARBA00022989"/>
    </source>
</evidence>
<dbReference type="InterPro" id="IPR036259">
    <property type="entry name" value="MFS_trans_sf"/>
</dbReference>
<dbReference type="GO" id="GO:0016020">
    <property type="term" value="C:membrane"/>
    <property type="evidence" value="ECO:0007669"/>
    <property type="project" value="UniProtKB-SubCell"/>
</dbReference>
<name>A0A1B6HP63_9HEMI</name>
<accession>A0A1B6HP63</accession>
<feature type="transmembrane region" description="Helical" evidence="7">
    <location>
        <begin position="289"/>
        <end position="312"/>
    </location>
</feature>
<feature type="transmembrane region" description="Helical" evidence="7">
    <location>
        <begin position="119"/>
        <end position="138"/>
    </location>
</feature>
<evidence type="ECO:0000256" key="1">
    <source>
        <dbReference type="ARBA" id="ARBA00004141"/>
    </source>
</evidence>
<feature type="transmembrane region" description="Helical" evidence="7">
    <location>
        <begin position="185"/>
        <end position="207"/>
    </location>
</feature>
<evidence type="ECO:0000313" key="9">
    <source>
        <dbReference type="EMBL" id="JAS76469.1"/>
    </source>
</evidence>
<dbReference type="EMBL" id="GECU01025715">
    <property type="protein sequence ID" value="JAS81991.1"/>
    <property type="molecule type" value="Transcribed_RNA"/>
</dbReference>